<dbReference type="InterPro" id="IPR036179">
    <property type="entry name" value="Ig-like_dom_sf"/>
</dbReference>
<evidence type="ECO:0000313" key="6">
    <source>
        <dbReference type="Proteomes" id="UP000503349"/>
    </source>
</evidence>
<feature type="region of interest" description="Disordered" evidence="1">
    <location>
        <begin position="93"/>
        <end position="116"/>
    </location>
</feature>
<dbReference type="InterPro" id="IPR007110">
    <property type="entry name" value="Ig-like_dom"/>
</dbReference>
<dbReference type="EMBL" id="CM015724">
    <property type="protein sequence ID" value="KAF3698453.1"/>
    <property type="molecule type" value="Genomic_DNA"/>
</dbReference>
<dbReference type="Proteomes" id="UP000503349">
    <property type="component" value="Chromosome 13"/>
</dbReference>
<reference evidence="6" key="2">
    <citation type="submission" date="2019-02" db="EMBL/GenBank/DDBJ databases">
        <title>Opniocepnalus argus Var Kimnra genome.</title>
        <authorList>
            <person name="Zhou C."/>
            <person name="Xiao S."/>
        </authorList>
    </citation>
    <scope>NUCLEOTIDE SEQUENCE [LARGE SCALE GENOMIC DNA]</scope>
</reference>
<feature type="signal peptide" evidence="3">
    <location>
        <begin position="1"/>
        <end position="24"/>
    </location>
</feature>
<dbReference type="AlphaFoldDB" id="A0A6G1Q7Z5"/>
<evidence type="ECO:0000259" key="4">
    <source>
        <dbReference type="PROSITE" id="PS50835"/>
    </source>
</evidence>
<feature type="transmembrane region" description="Helical" evidence="2">
    <location>
        <begin position="144"/>
        <end position="171"/>
    </location>
</feature>
<keyword evidence="3" id="KW-0732">Signal</keyword>
<keyword evidence="2" id="KW-0812">Transmembrane</keyword>
<accession>A0A6G1Q7Z5</accession>
<keyword evidence="2" id="KW-0472">Membrane</keyword>
<feature type="compositionally biased region" description="Basic and acidic residues" evidence="1">
    <location>
        <begin position="93"/>
        <end position="106"/>
    </location>
</feature>
<protein>
    <recommendedName>
        <fullName evidence="4">Ig-like domain-containing protein</fullName>
    </recommendedName>
</protein>
<reference evidence="5 6" key="1">
    <citation type="submission" date="2019-02" db="EMBL/GenBank/DDBJ databases">
        <title>Opniocepnalus argus genome.</title>
        <authorList>
            <person name="Zhou C."/>
            <person name="Xiao S."/>
        </authorList>
    </citation>
    <scope>NUCLEOTIDE SEQUENCE [LARGE SCALE GENOMIC DNA]</scope>
    <source>
        <strain evidence="5">OARG1902GOOAL</strain>
        <tissue evidence="5">Muscle</tissue>
    </source>
</reference>
<name>A0A6G1Q7Z5_CHAAH</name>
<dbReference type="PROSITE" id="PS50835">
    <property type="entry name" value="IG_LIKE"/>
    <property type="match status" value="1"/>
</dbReference>
<feature type="domain" description="Ig-like" evidence="4">
    <location>
        <begin position="27"/>
        <end position="105"/>
    </location>
</feature>
<evidence type="ECO:0000313" key="5">
    <source>
        <dbReference type="EMBL" id="KAF3698453.1"/>
    </source>
</evidence>
<evidence type="ECO:0000256" key="2">
    <source>
        <dbReference type="SAM" id="Phobius"/>
    </source>
</evidence>
<gene>
    <name evidence="5" type="ORF">EXN66_Car014134</name>
</gene>
<dbReference type="InterPro" id="IPR013783">
    <property type="entry name" value="Ig-like_fold"/>
</dbReference>
<sequence>MKTASVSLLLCVSVLLLFGLTVSADHPLVLKFSEDPVMTGSDVTLYCENKNGDFVKAFFYFNDTKLGSDPRNMFTIHKVQRADEGLYSCFTDEDGKTPESRLRVRDPPPTSDPQTTTTVYTATAFNNNKANATVSSSSTLPVPVVAALGSLGILFFLVLFFLVVVGLVQLWRKQEGRKSSSRPVDVTYTDVKIRQRSNKREQPCDPDVVYSSVRAGI</sequence>
<keyword evidence="6" id="KW-1185">Reference proteome</keyword>
<keyword evidence="2" id="KW-1133">Transmembrane helix</keyword>
<evidence type="ECO:0000256" key="3">
    <source>
        <dbReference type="SAM" id="SignalP"/>
    </source>
</evidence>
<evidence type="ECO:0000256" key="1">
    <source>
        <dbReference type="SAM" id="MobiDB-lite"/>
    </source>
</evidence>
<organism evidence="5 6">
    <name type="scientific">Channa argus</name>
    <name type="common">Northern snakehead</name>
    <name type="synonym">Ophicephalus argus</name>
    <dbReference type="NCBI Taxonomy" id="215402"/>
    <lineage>
        <taxon>Eukaryota</taxon>
        <taxon>Metazoa</taxon>
        <taxon>Chordata</taxon>
        <taxon>Craniata</taxon>
        <taxon>Vertebrata</taxon>
        <taxon>Euteleostomi</taxon>
        <taxon>Actinopterygii</taxon>
        <taxon>Neopterygii</taxon>
        <taxon>Teleostei</taxon>
        <taxon>Neoteleostei</taxon>
        <taxon>Acanthomorphata</taxon>
        <taxon>Anabantaria</taxon>
        <taxon>Anabantiformes</taxon>
        <taxon>Channoidei</taxon>
        <taxon>Channidae</taxon>
        <taxon>Channa</taxon>
    </lineage>
</organism>
<dbReference type="Gene3D" id="2.60.40.10">
    <property type="entry name" value="Immunoglobulins"/>
    <property type="match status" value="1"/>
</dbReference>
<proteinExistence type="predicted"/>
<dbReference type="SUPFAM" id="SSF48726">
    <property type="entry name" value="Immunoglobulin"/>
    <property type="match status" value="1"/>
</dbReference>
<feature type="chain" id="PRO_5026105082" description="Ig-like domain-containing protein" evidence="3">
    <location>
        <begin position="25"/>
        <end position="217"/>
    </location>
</feature>